<sequence>MSEYFYNLPTAAKKSKLQFLKHSYRGFRPIVNKDFTVENYPDLTDKICIITGMNTGIGYEAVDILLSKNCTVYGIVRTESKGNAAKEKLLEKNKNTKGSLTIIAGCDLSDFNTVKQTGLKIQELLKDKEVDFVIHNAGLMSNYNDRSNSDGIELMFATNVMGPQLLQAYIDPFFLTKKKSENDMKRIIWLSSLAHMAAPTPYGFNQKDPKYLDLKARPHSSTLYGQSKACSILQAKAYGIKHQTDEKYGIQSVSVFPGILTTELARDYPRFVQKFWNMAFYAPRFGAYSELYGCFYPNLETGDYVIPFGAVDTPRYDVNSALENGVCVSFWDYVQNEIKEYLPKN</sequence>
<dbReference type="PANTHER" id="PTHR24320:SF236">
    <property type="entry name" value="SHORT-CHAIN DEHYDROGENASE-RELATED"/>
    <property type="match status" value="1"/>
</dbReference>
<reference evidence="5" key="1">
    <citation type="submission" date="2016-11" db="EMBL/GenBank/DDBJ databases">
        <authorList>
            <person name="Guldener U."/>
        </authorList>
    </citation>
    <scope>NUCLEOTIDE SEQUENCE [LARGE SCALE GENOMIC DNA]</scope>
</reference>
<keyword evidence="3" id="KW-0560">Oxidoreductase</keyword>
<dbReference type="Gene3D" id="3.40.50.720">
    <property type="entry name" value="NAD(P)-binding Rossmann-like Domain"/>
    <property type="match status" value="1"/>
</dbReference>
<dbReference type="EMBL" id="FQNF01000040">
    <property type="protein sequence ID" value="SGZ40140.1"/>
    <property type="molecule type" value="Genomic_DNA"/>
</dbReference>
<dbReference type="InterPro" id="IPR036291">
    <property type="entry name" value="NAD(P)-bd_dom_sf"/>
</dbReference>
<evidence type="ECO:0000256" key="3">
    <source>
        <dbReference type="ARBA" id="ARBA00023002"/>
    </source>
</evidence>
<dbReference type="AlphaFoldDB" id="A0A1L0B2U5"/>
<keyword evidence="5" id="KW-1185">Reference proteome</keyword>
<gene>
    <name evidence="4" type="ORF">HGUI_02340</name>
</gene>
<name>A0A1L0B2U5_9ASCO</name>
<dbReference type="Proteomes" id="UP000183365">
    <property type="component" value="Unassembled WGS sequence"/>
</dbReference>
<dbReference type="VEuPathDB" id="FungiDB:HGUI_02340"/>
<evidence type="ECO:0000256" key="1">
    <source>
        <dbReference type="ARBA" id="ARBA00006484"/>
    </source>
</evidence>
<proteinExistence type="inferred from homology"/>
<organism evidence="4 5">
    <name type="scientific">Hanseniaspora guilliermondii</name>
    <dbReference type="NCBI Taxonomy" id="56406"/>
    <lineage>
        <taxon>Eukaryota</taxon>
        <taxon>Fungi</taxon>
        <taxon>Dikarya</taxon>
        <taxon>Ascomycota</taxon>
        <taxon>Saccharomycotina</taxon>
        <taxon>Saccharomycetes</taxon>
        <taxon>Saccharomycodales</taxon>
        <taxon>Saccharomycodaceae</taxon>
        <taxon>Hanseniaspora</taxon>
    </lineage>
</organism>
<evidence type="ECO:0000256" key="2">
    <source>
        <dbReference type="ARBA" id="ARBA00022857"/>
    </source>
</evidence>
<dbReference type="PANTHER" id="PTHR24320">
    <property type="entry name" value="RETINOL DEHYDROGENASE"/>
    <property type="match status" value="1"/>
</dbReference>
<protein>
    <recommendedName>
        <fullName evidence="6">Oxidoreductase</fullName>
    </recommendedName>
</protein>
<dbReference type="GO" id="GO:0016491">
    <property type="term" value="F:oxidoreductase activity"/>
    <property type="evidence" value="ECO:0007669"/>
    <property type="project" value="UniProtKB-KW"/>
</dbReference>
<dbReference type="SUPFAM" id="SSF51735">
    <property type="entry name" value="NAD(P)-binding Rossmann-fold domains"/>
    <property type="match status" value="1"/>
</dbReference>
<dbReference type="OrthoDB" id="191139at2759"/>
<dbReference type="PRINTS" id="PR00081">
    <property type="entry name" value="GDHRDH"/>
</dbReference>
<keyword evidence="2" id="KW-0521">NADP</keyword>
<dbReference type="InterPro" id="IPR002347">
    <property type="entry name" value="SDR_fam"/>
</dbReference>
<accession>A0A1L0B2U5</accession>
<evidence type="ECO:0000313" key="4">
    <source>
        <dbReference type="EMBL" id="SGZ40140.1"/>
    </source>
</evidence>
<evidence type="ECO:0008006" key="6">
    <source>
        <dbReference type="Google" id="ProtNLM"/>
    </source>
</evidence>
<comment type="similarity">
    <text evidence="1">Belongs to the short-chain dehydrogenases/reductases (SDR) family.</text>
</comment>
<evidence type="ECO:0000313" key="5">
    <source>
        <dbReference type="Proteomes" id="UP000183365"/>
    </source>
</evidence>
<dbReference type="Pfam" id="PF00106">
    <property type="entry name" value="adh_short"/>
    <property type="match status" value="1"/>
</dbReference>